<dbReference type="PANTHER" id="PTHR42878">
    <property type="entry name" value="TWO-COMPONENT HISTIDINE KINASE"/>
    <property type="match status" value="1"/>
</dbReference>
<dbReference type="Proteomes" id="UP000051950">
    <property type="component" value="Unassembled WGS sequence"/>
</dbReference>
<dbReference type="InterPro" id="IPR036097">
    <property type="entry name" value="HisK_dim/P_sf"/>
</dbReference>
<evidence type="ECO:0000256" key="3">
    <source>
        <dbReference type="ARBA" id="ARBA00012438"/>
    </source>
</evidence>
<dbReference type="CDD" id="cd00082">
    <property type="entry name" value="HisKA"/>
    <property type="match status" value="1"/>
</dbReference>
<name>A0A0T5VMY9_9SPHI</name>
<dbReference type="GO" id="GO:0016020">
    <property type="term" value="C:membrane"/>
    <property type="evidence" value="ECO:0007669"/>
    <property type="project" value="UniProtKB-SubCell"/>
</dbReference>
<sequence length="589" mass="66764">MQKSSEHIKLERAYEELRIQLEEANDIIHAIRSGEVDALIVNGQDGHQLFTLKSADHTYRIFIEQMTESALTLDESYRILYCNSQLARLLGLPLEKVIGLNFLAFFSTEDQAFVKETIDGAWEVDTRAEVDIINSSGTSLPVQLSLKALNLDEGTSLSVIITDLSELKKNQLLLETRNRELEAARKNADELNENLENTVRLRTQELETINEKLAAVNDLQKEVNGQLKDALDALRESEDNLQSAFDAAELGSCNLDIKTGRVEVSERFRKLCGLPLEGEINWPMVLSSVDSEYLSALQEVLQDCINLGKPLDYTYPIRHLISGDNRWMRIVGKFKKSSYGDFDSFYAVLMDVTDQKRDEQRKNDFIAMVSHELKTPLTSMKGYIQVMQLKARGTLNGFPDKALHGAERQINKMTGMINGFLSLSRLESGKMLMDFQPIEMSVLLKEVVEEYIATVNNHNIKFVFQPGFFVNADRDKLGHVVNNLISNAVKYSPVDSEITIDSYLEDGTAVFRIMDHGMGIDENDIPKLFERFYRVENNRMSTVAGFGIGLYLSAEIIQRHGGKIWAESQLKKGSVFYFSLPLINPEKRF</sequence>
<evidence type="ECO:0000256" key="7">
    <source>
        <dbReference type="ARBA" id="ARBA00022741"/>
    </source>
</evidence>
<evidence type="ECO:0000256" key="8">
    <source>
        <dbReference type="ARBA" id="ARBA00022777"/>
    </source>
</evidence>
<dbReference type="Gene3D" id="3.30.450.20">
    <property type="entry name" value="PAS domain"/>
    <property type="match status" value="2"/>
</dbReference>
<dbReference type="CDD" id="cd00075">
    <property type="entry name" value="HATPase"/>
    <property type="match status" value="1"/>
</dbReference>
<dbReference type="InterPro" id="IPR005467">
    <property type="entry name" value="His_kinase_dom"/>
</dbReference>
<protein>
    <recommendedName>
        <fullName evidence="3">histidine kinase</fullName>
        <ecNumber evidence="3">2.7.13.3</ecNumber>
    </recommendedName>
</protein>
<evidence type="ECO:0000256" key="10">
    <source>
        <dbReference type="ARBA" id="ARBA00022989"/>
    </source>
</evidence>
<dbReference type="FunFam" id="3.30.565.10:FF:000006">
    <property type="entry name" value="Sensor histidine kinase WalK"/>
    <property type="match status" value="1"/>
</dbReference>
<dbReference type="NCBIfam" id="TIGR00229">
    <property type="entry name" value="sensory_box"/>
    <property type="match status" value="1"/>
</dbReference>
<keyword evidence="11" id="KW-0902">Two-component regulatory system</keyword>
<dbReference type="Pfam" id="PF00512">
    <property type="entry name" value="HisKA"/>
    <property type="match status" value="1"/>
</dbReference>
<keyword evidence="13" id="KW-0175">Coiled coil</keyword>
<dbReference type="PRINTS" id="PR00344">
    <property type="entry name" value="BCTRLSENSOR"/>
</dbReference>
<evidence type="ECO:0000313" key="16">
    <source>
        <dbReference type="EMBL" id="KRT15216.1"/>
    </source>
</evidence>
<dbReference type="GO" id="GO:0000155">
    <property type="term" value="F:phosphorelay sensor kinase activity"/>
    <property type="evidence" value="ECO:0007669"/>
    <property type="project" value="InterPro"/>
</dbReference>
<dbReference type="OrthoDB" id="9813151at2"/>
<dbReference type="SUPFAM" id="SSF47384">
    <property type="entry name" value="Homodimeric domain of signal transducing histidine kinase"/>
    <property type="match status" value="1"/>
</dbReference>
<dbReference type="AlphaFoldDB" id="A0A0T5VMY9"/>
<evidence type="ECO:0000259" key="14">
    <source>
        <dbReference type="PROSITE" id="PS50109"/>
    </source>
</evidence>
<keyword evidence="10" id="KW-1133">Transmembrane helix</keyword>
<evidence type="ECO:0000256" key="12">
    <source>
        <dbReference type="ARBA" id="ARBA00023136"/>
    </source>
</evidence>
<proteinExistence type="predicted"/>
<feature type="coiled-coil region" evidence="13">
    <location>
        <begin position="164"/>
        <end position="247"/>
    </location>
</feature>
<comment type="catalytic activity">
    <reaction evidence="1">
        <text>ATP + protein L-histidine = ADP + protein N-phospho-L-histidine.</text>
        <dbReference type="EC" id="2.7.13.3"/>
    </reaction>
</comment>
<evidence type="ECO:0000256" key="11">
    <source>
        <dbReference type="ARBA" id="ARBA00023012"/>
    </source>
</evidence>
<dbReference type="STRING" id="687842.ASU31_15295"/>
<dbReference type="SMART" id="SM00388">
    <property type="entry name" value="HisKA"/>
    <property type="match status" value="1"/>
</dbReference>
<keyword evidence="7" id="KW-0547">Nucleotide-binding</keyword>
<dbReference type="PROSITE" id="PS50112">
    <property type="entry name" value="PAS"/>
    <property type="match status" value="1"/>
</dbReference>
<evidence type="ECO:0000256" key="5">
    <source>
        <dbReference type="ARBA" id="ARBA00022679"/>
    </source>
</evidence>
<dbReference type="SUPFAM" id="SSF55785">
    <property type="entry name" value="PYP-like sensor domain (PAS domain)"/>
    <property type="match status" value="2"/>
</dbReference>
<dbReference type="InterPro" id="IPR000014">
    <property type="entry name" value="PAS"/>
</dbReference>
<keyword evidence="17" id="KW-1185">Reference proteome</keyword>
<dbReference type="EMBL" id="LMZQ01000011">
    <property type="protein sequence ID" value="KRT15216.1"/>
    <property type="molecule type" value="Genomic_DNA"/>
</dbReference>
<keyword evidence="9" id="KW-0067">ATP-binding</keyword>
<reference evidence="16 17" key="1">
    <citation type="submission" date="2015-11" db="EMBL/GenBank/DDBJ databases">
        <title>Sequence of Pedobacter ginsenosidimutans.</title>
        <authorList>
            <person name="Carson E."/>
            <person name="Keyser V."/>
            <person name="Newman J."/>
            <person name="Miller J."/>
        </authorList>
    </citation>
    <scope>NUCLEOTIDE SEQUENCE [LARGE SCALE GENOMIC DNA]</scope>
    <source>
        <strain evidence="16 17">KACC 14530</strain>
    </source>
</reference>
<comment type="caution">
    <text evidence="16">The sequence shown here is derived from an EMBL/GenBank/DDBJ whole genome shotgun (WGS) entry which is preliminary data.</text>
</comment>
<dbReference type="Gene3D" id="1.10.287.130">
    <property type="match status" value="1"/>
</dbReference>
<keyword evidence="12" id="KW-0472">Membrane</keyword>
<dbReference type="InterPro" id="IPR003661">
    <property type="entry name" value="HisK_dim/P_dom"/>
</dbReference>
<dbReference type="InterPro" id="IPR004358">
    <property type="entry name" value="Sig_transdc_His_kin-like_C"/>
</dbReference>
<dbReference type="FunFam" id="1.10.287.130:FF:000001">
    <property type="entry name" value="Two-component sensor histidine kinase"/>
    <property type="match status" value="1"/>
</dbReference>
<dbReference type="GO" id="GO:0030295">
    <property type="term" value="F:protein kinase activator activity"/>
    <property type="evidence" value="ECO:0007669"/>
    <property type="project" value="TreeGrafter"/>
</dbReference>
<evidence type="ECO:0000256" key="2">
    <source>
        <dbReference type="ARBA" id="ARBA00004141"/>
    </source>
</evidence>
<dbReference type="GO" id="GO:0000156">
    <property type="term" value="F:phosphorelay response regulator activity"/>
    <property type="evidence" value="ECO:0007669"/>
    <property type="project" value="TreeGrafter"/>
</dbReference>
<dbReference type="RefSeq" id="WP_057933156.1">
    <property type="nucleotide sequence ID" value="NZ_LMZQ01000011.1"/>
</dbReference>
<evidence type="ECO:0000256" key="4">
    <source>
        <dbReference type="ARBA" id="ARBA00022553"/>
    </source>
</evidence>
<dbReference type="InterPro" id="IPR035965">
    <property type="entry name" value="PAS-like_dom_sf"/>
</dbReference>
<organism evidence="16 17">
    <name type="scientific">Pedobacter ginsenosidimutans</name>
    <dbReference type="NCBI Taxonomy" id="687842"/>
    <lineage>
        <taxon>Bacteria</taxon>
        <taxon>Pseudomonadati</taxon>
        <taxon>Bacteroidota</taxon>
        <taxon>Sphingobacteriia</taxon>
        <taxon>Sphingobacteriales</taxon>
        <taxon>Sphingobacteriaceae</taxon>
        <taxon>Pedobacter</taxon>
    </lineage>
</organism>
<dbReference type="GO" id="GO:0005524">
    <property type="term" value="F:ATP binding"/>
    <property type="evidence" value="ECO:0007669"/>
    <property type="project" value="UniProtKB-KW"/>
</dbReference>
<dbReference type="PROSITE" id="PS50109">
    <property type="entry name" value="HIS_KIN"/>
    <property type="match status" value="1"/>
</dbReference>
<evidence type="ECO:0000256" key="9">
    <source>
        <dbReference type="ARBA" id="ARBA00022840"/>
    </source>
</evidence>
<dbReference type="Gene3D" id="3.30.565.10">
    <property type="entry name" value="Histidine kinase-like ATPase, C-terminal domain"/>
    <property type="match status" value="1"/>
</dbReference>
<dbReference type="Pfam" id="PF13426">
    <property type="entry name" value="PAS_9"/>
    <property type="match status" value="1"/>
</dbReference>
<dbReference type="InterPro" id="IPR050351">
    <property type="entry name" value="BphY/WalK/GraS-like"/>
</dbReference>
<feature type="domain" description="Histidine kinase" evidence="14">
    <location>
        <begin position="368"/>
        <end position="584"/>
    </location>
</feature>
<dbReference type="InterPro" id="IPR003594">
    <property type="entry name" value="HATPase_dom"/>
</dbReference>
<feature type="domain" description="PAS" evidence="15">
    <location>
        <begin position="55"/>
        <end position="125"/>
    </location>
</feature>
<evidence type="ECO:0000256" key="13">
    <source>
        <dbReference type="SAM" id="Coils"/>
    </source>
</evidence>
<dbReference type="SMART" id="SM00387">
    <property type="entry name" value="HATPase_c"/>
    <property type="match status" value="1"/>
</dbReference>
<dbReference type="CDD" id="cd00130">
    <property type="entry name" value="PAS"/>
    <property type="match status" value="1"/>
</dbReference>
<dbReference type="EC" id="2.7.13.3" evidence="3"/>
<accession>A0A0T5VMY9</accession>
<dbReference type="SMART" id="SM00091">
    <property type="entry name" value="PAS"/>
    <property type="match status" value="2"/>
</dbReference>
<dbReference type="Pfam" id="PF02518">
    <property type="entry name" value="HATPase_c"/>
    <property type="match status" value="1"/>
</dbReference>
<dbReference type="PANTHER" id="PTHR42878:SF7">
    <property type="entry name" value="SENSOR HISTIDINE KINASE GLRK"/>
    <property type="match status" value="1"/>
</dbReference>
<keyword evidence="5" id="KW-0808">Transferase</keyword>
<keyword evidence="4" id="KW-0597">Phosphoprotein</keyword>
<evidence type="ECO:0000259" key="15">
    <source>
        <dbReference type="PROSITE" id="PS50112"/>
    </source>
</evidence>
<evidence type="ECO:0000256" key="6">
    <source>
        <dbReference type="ARBA" id="ARBA00022692"/>
    </source>
</evidence>
<dbReference type="SUPFAM" id="SSF55874">
    <property type="entry name" value="ATPase domain of HSP90 chaperone/DNA topoisomerase II/histidine kinase"/>
    <property type="match status" value="1"/>
</dbReference>
<keyword evidence="6" id="KW-0812">Transmembrane</keyword>
<dbReference type="GO" id="GO:0007234">
    <property type="term" value="P:osmosensory signaling via phosphorelay pathway"/>
    <property type="evidence" value="ECO:0007669"/>
    <property type="project" value="TreeGrafter"/>
</dbReference>
<keyword evidence="8" id="KW-0418">Kinase</keyword>
<comment type="subcellular location">
    <subcellularLocation>
        <location evidence="2">Membrane</location>
        <topology evidence="2">Multi-pass membrane protein</topology>
    </subcellularLocation>
</comment>
<dbReference type="InterPro" id="IPR036890">
    <property type="entry name" value="HATPase_C_sf"/>
</dbReference>
<evidence type="ECO:0000313" key="17">
    <source>
        <dbReference type="Proteomes" id="UP000051950"/>
    </source>
</evidence>
<gene>
    <name evidence="16" type="ORF">ASU31_15295</name>
</gene>
<evidence type="ECO:0000256" key="1">
    <source>
        <dbReference type="ARBA" id="ARBA00000085"/>
    </source>
</evidence>